<keyword evidence="6" id="KW-1185">Reference proteome</keyword>
<dbReference type="GO" id="GO:0016787">
    <property type="term" value="F:hydrolase activity"/>
    <property type="evidence" value="ECO:0007669"/>
    <property type="project" value="UniProtKB-KW"/>
</dbReference>
<reference evidence="5 6" key="1">
    <citation type="submission" date="2024-09" db="EMBL/GenBank/DDBJ databases">
        <authorList>
            <person name="Sun Q."/>
            <person name="Mori K."/>
        </authorList>
    </citation>
    <scope>NUCLEOTIDE SEQUENCE [LARGE SCALE GENOMIC DNA]</scope>
    <source>
        <strain evidence="5 6">CCM 7609</strain>
    </source>
</reference>
<evidence type="ECO:0000256" key="2">
    <source>
        <dbReference type="ARBA" id="ARBA00011915"/>
    </source>
</evidence>
<dbReference type="InterPro" id="IPR032259">
    <property type="entry name" value="HIBYL-CoA-H"/>
</dbReference>
<evidence type="ECO:0000256" key="1">
    <source>
        <dbReference type="ARBA" id="ARBA00001709"/>
    </source>
</evidence>
<comment type="catalytic activity">
    <reaction evidence="1">
        <text>3-hydroxy-2-methylpropanoyl-CoA + H2O = 3-hydroxy-2-methylpropanoate + CoA + H(+)</text>
        <dbReference type="Rhea" id="RHEA:20888"/>
        <dbReference type="ChEBI" id="CHEBI:11805"/>
        <dbReference type="ChEBI" id="CHEBI:15377"/>
        <dbReference type="ChEBI" id="CHEBI:15378"/>
        <dbReference type="ChEBI" id="CHEBI:57287"/>
        <dbReference type="ChEBI" id="CHEBI:57340"/>
        <dbReference type="EC" id="3.1.2.4"/>
    </reaction>
</comment>
<sequence length="320" mass="34334">MSIDASSPTSSAQPTEPEVIVRRAGHLGHIVLNRPKALNAITPGMVDTVRAALDEWRQDDGVRTVLVSGAGERGLCAGGDIVNLHRTVTEGHPQDADHFFDIEYTMNGEIADYPKPFVAFMDGIVLGGGVGISAHGSHRIVTERTRLGMPETGIGFFPDVGGSWLLARAPAGFGTHMALTSQHVTGADALALSFADHFVPSESLGDLARALETQEAHEAITAVAVQAPAAPLFEHRRWIESPVRTPWPDGVALDLHLKSSDPWGEDDRPVAWRLAGNVAEVYEYPGDQHLFTEQGHPDFDPAATELVLARTLATLERVSG</sequence>
<dbReference type="EC" id="3.1.2.4" evidence="2"/>
<dbReference type="SUPFAM" id="SSF52096">
    <property type="entry name" value="ClpP/crotonase"/>
    <property type="match status" value="1"/>
</dbReference>
<dbReference type="InterPro" id="IPR045004">
    <property type="entry name" value="ECH_dom"/>
</dbReference>
<dbReference type="PANTHER" id="PTHR43176">
    <property type="entry name" value="3-HYDROXYISOBUTYRYL-COA HYDROLASE-RELATED"/>
    <property type="match status" value="1"/>
</dbReference>
<dbReference type="Pfam" id="PF16113">
    <property type="entry name" value="ECH_2"/>
    <property type="match status" value="1"/>
</dbReference>
<dbReference type="NCBIfam" id="NF004127">
    <property type="entry name" value="PRK05617.1"/>
    <property type="match status" value="1"/>
</dbReference>
<comment type="caution">
    <text evidence="5">The sequence shown here is derived from an EMBL/GenBank/DDBJ whole genome shotgun (WGS) entry which is preliminary data.</text>
</comment>
<dbReference type="PANTHER" id="PTHR43176:SF3">
    <property type="entry name" value="3-HYDROXYISOBUTYRYL-COA HYDROLASE, MITOCHONDRIAL"/>
    <property type="match status" value="1"/>
</dbReference>
<evidence type="ECO:0000259" key="4">
    <source>
        <dbReference type="Pfam" id="PF16113"/>
    </source>
</evidence>
<keyword evidence="3 5" id="KW-0378">Hydrolase</keyword>
<dbReference type="CDD" id="cd06558">
    <property type="entry name" value="crotonase-like"/>
    <property type="match status" value="1"/>
</dbReference>
<dbReference type="Gene3D" id="3.90.226.10">
    <property type="entry name" value="2-enoyl-CoA Hydratase, Chain A, domain 1"/>
    <property type="match status" value="1"/>
</dbReference>
<dbReference type="EMBL" id="JBHMFI010000014">
    <property type="protein sequence ID" value="MFB9075128.1"/>
    <property type="molecule type" value="Genomic_DNA"/>
</dbReference>
<evidence type="ECO:0000313" key="5">
    <source>
        <dbReference type="EMBL" id="MFB9075128.1"/>
    </source>
</evidence>
<name>A0ABV5G847_9MICC</name>
<evidence type="ECO:0000313" key="6">
    <source>
        <dbReference type="Proteomes" id="UP001589575"/>
    </source>
</evidence>
<dbReference type="InterPro" id="IPR029045">
    <property type="entry name" value="ClpP/crotonase-like_dom_sf"/>
</dbReference>
<gene>
    <name evidence="5" type="ORF">ACFFX0_29700</name>
</gene>
<protein>
    <recommendedName>
        <fullName evidence="2">3-hydroxyisobutyryl-CoA hydrolase</fullName>
        <ecNumber evidence="2">3.1.2.4</ecNumber>
    </recommendedName>
</protein>
<accession>A0ABV5G847</accession>
<organism evidence="5 6">
    <name type="scientific">Citricoccus parietis</name>
    <dbReference type="NCBI Taxonomy" id="592307"/>
    <lineage>
        <taxon>Bacteria</taxon>
        <taxon>Bacillati</taxon>
        <taxon>Actinomycetota</taxon>
        <taxon>Actinomycetes</taxon>
        <taxon>Micrococcales</taxon>
        <taxon>Micrococcaceae</taxon>
        <taxon>Citricoccus</taxon>
    </lineage>
</organism>
<feature type="domain" description="Enoyl-CoA hydratase/isomerase" evidence="4">
    <location>
        <begin position="28"/>
        <end position="242"/>
    </location>
</feature>
<proteinExistence type="predicted"/>
<dbReference type="Proteomes" id="UP001589575">
    <property type="component" value="Unassembled WGS sequence"/>
</dbReference>
<evidence type="ECO:0000256" key="3">
    <source>
        <dbReference type="ARBA" id="ARBA00022801"/>
    </source>
</evidence>